<gene>
    <name evidence="1" type="ORF">GBG19_00435</name>
</gene>
<evidence type="ECO:0000313" key="2">
    <source>
        <dbReference type="Proteomes" id="UP000472839"/>
    </source>
</evidence>
<dbReference type="RefSeq" id="WP_152279439.1">
    <property type="nucleotide sequence ID" value="NZ_WFKK01000001.1"/>
</dbReference>
<protein>
    <submittedName>
        <fullName evidence="1">Uncharacterized protein</fullName>
    </submittedName>
</protein>
<evidence type="ECO:0000313" key="1">
    <source>
        <dbReference type="EMBL" id="KAB7891336.1"/>
    </source>
</evidence>
<dbReference type="AlphaFoldDB" id="A0A6L4WWC7"/>
<reference evidence="1 2" key="1">
    <citation type="submission" date="2019-10" db="EMBL/GenBank/DDBJ databases">
        <title>Poseidonibacter ostreae sp. nov., isolated from the gut of the Ostrea denselamellosa.</title>
        <authorList>
            <person name="Choi A."/>
        </authorList>
    </citation>
    <scope>NUCLEOTIDE SEQUENCE [LARGE SCALE GENOMIC DNA]</scope>
    <source>
        <strain evidence="1 2">SJOD-M-33</strain>
    </source>
</reference>
<dbReference type="Proteomes" id="UP000472839">
    <property type="component" value="Unassembled WGS sequence"/>
</dbReference>
<proteinExistence type="predicted"/>
<comment type="caution">
    <text evidence="1">The sequence shown here is derived from an EMBL/GenBank/DDBJ whole genome shotgun (WGS) entry which is preliminary data.</text>
</comment>
<organism evidence="1 2">
    <name type="scientific">Poseidonibacter ostreae</name>
    <dbReference type="NCBI Taxonomy" id="2654171"/>
    <lineage>
        <taxon>Bacteria</taxon>
        <taxon>Pseudomonadati</taxon>
        <taxon>Campylobacterota</taxon>
        <taxon>Epsilonproteobacteria</taxon>
        <taxon>Campylobacterales</taxon>
        <taxon>Arcobacteraceae</taxon>
        <taxon>Poseidonibacter</taxon>
    </lineage>
</organism>
<sequence>MPELKINMQDPRLLSFIALYNLIYQKRIVKSKFFCKNKEILVRRILKLLHGNNINVEDKNRDKHIEKLLSSYGTQKDNWRNLRVIGTDIHNLKVLVSIDYRLHVFNVDKISYSWFERYRISTPFAITRDRSTHSNKTEKLHCLYVSIDFDRKSKNGEPDYLNKSIVIDDEIPLGIHLGKEETFICNGLAKEYSRNDFSNASKKNYIV</sequence>
<dbReference type="EMBL" id="WFKK01000001">
    <property type="protein sequence ID" value="KAB7891336.1"/>
    <property type="molecule type" value="Genomic_DNA"/>
</dbReference>
<accession>A0A6L4WWC7</accession>
<name>A0A6L4WWC7_9BACT</name>